<reference evidence="1 2" key="1">
    <citation type="submission" date="2018-01" db="EMBL/GenBank/DDBJ databases">
        <title>The whole genome sequencing and assembly of Halobacillus litoralis ERB031 strain.</title>
        <authorList>
            <person name="Lee S.-J."/>
            <person name="Park M.-K."/>
            <person name="Kim J.-Y."/>
            <person name="Lee Y.-J."/>
            <person name="Yi H."/>
            <person name="Bahn Y.-S."/>
            <person name="Kim J.F."/>
            <person name="Lee D.-W."/>
        </authorList>
    </citation>
    <scope>NUCLEOTIDE SEQUENCE [LARGE SCALE GENOMIC DNA]</scope>
    <source>
        <strain evidence="1 2">ERB 031</strain>
    </source>
</reference>
<evidence type="ECO:0000313" key="2">
    <source>
        <dbReference type="Proteomes" id="UP000287756"/>
    </source>
</evidence>
<dbReference type="AlphaFoldDB" id="A0A410MGF9"/>
<dbReference type="RefSeq" id="WP_128526078.1">
    <property type="nucleotide sequence ID" value="NZ_CP026118.1"/>
</dbReference>
<name>A0A410MGF9_9BACI</name>
<dbReference type="Proteomes" id="UP000287756">
    <property type="component" value="Chromosome"/>
</dbReference>
<protein>
    <submittedName>
        <fullName evidence="1">Uncharacterized protein</fullName>
    </submittedName>
</protein>
<organism evidence="1 2">
    <name type="scientific">Halobacillus litoralis</name>
    <dbReference type="NCBI Taxonomy" id="45668"/>
    <lineage>
        <taxon>Bacteria</taxon>
        <taxon>Bacillati</taxon>
        <taxon>Bacillota</taxon>
        <taxon>Bacilli</taxon>
        <taxon>Bacillales</taxon>
        <taxon>Bacillaceae</taxon>
        <taxon>Halobacillus</taxon>
    </lineage>
</organism>
<sequence>MNKSEQSRLVQQVVDEIYSAYPFLWEKFGQNGRERTEEDNFHHLDHLYAAYEMDSAAFFIDYTNWLNTVLTSRGVSTQIIIDNYKRLVRLLDESHIENENEKRVYIAYLEQALEHLHTLVKR</sequence>
<accession>A0A410MGF9</accession>
<dbReference type="EMBL" id="CP026118">
    <property type="protein sequence ID" value="QAS53807.1"/>
    <property type="molecule type" value="Genomic_DNA"/>
</dbReference>
<dbReference type="OrthoDB" id="2376384at2"/>
<gene>
    <name evidence="1" type="ORF">HLI_17120</name>
</gene>
<evidence type="ECO:0000313" key="1">
    <source>
        <dbReference type="EMBL" id="QAS53807.1"/>
    </source>
</evidence>
<dbReference type="KEGG" id="hli:HLI_17120"/>
<proteinExistence type="predicted"/>